<name>A0A9X1U681_9FLAO</name>
<protein>
    <submittedName>
        <fullName evidence="1">Bacillithiol system redox-active protein YtxJ</fullName>
    </submittedName>
</protein>
<dbReference type="SUPFAM" id="SSF52833">
    <property type="entry name" value="Thioredoxin-like"/>
    <property type="match status" value="1"/>
</dbReference>
<dbReference type="RefSeq" id="WP_237608133.1">
    <property type="nucleotide sequence ID" value="NZ_JAIRBB010000005.1"/>
</dbReference>
<comment type="caution">
    <text evidence="1">The sequence shown here is derived from an EMBL/GenBank/DDBJ whole genome shotgun (WGS) entry which is preliminary data.</text>
</comment>
<sequence length="130" mass="14867">MGLFDMFKSPRDAAKEEIVETPWHVLGKMEQLDDLVAQSKTKPVAIFKHSTRCGVSRGVLKMFEKNYSLDDDQLKLYFLDLLQNRDISNEIAARFKVNHESPQLIVIKDEVVVHHDSHNGIDAADLTKFV</sequence>
<dbReference type="AlphaFoldDB" id="A0A9X1U681"/>
<keyword evidence="2" id="KW-1185">Reference proteome</keyword>
<dbReference type="InterPro" id="IPR036249">
    <property type="entry name" value="Thioredoxin-like_sf"/>
</dbReference>
<dbReference type="Proteomes" id="UP001139462">
    <property type="component" value="Unassembled WGS sequence"/>
</dbReference>
<dbReference type="NCBIfam" id="TIGR04019">
    <property type="entry name" value="B_thiol_YtxJ"/>
    <property type="match status" value="1"/>
</dbReference>
<dbReference type="Gene3D" id="3.40.30.10">
    <property type="entry name" value="Glutaredoxin"/>
    <property type="match status" value="1"/>
</dbReference>
<dbReference type="EMBL" id="JAIRBB010000005">
    <property type="protein sequence ID" value="MCG2430977.1"/>
    <property type="molecule type" value="Genomic_DNA"/>
</dbReference>
<organism evidence="1 2">
    <name type="scientific">Aequorivita xiaoshiensis</name>
    <dbReference type="NCBI Taxonomy" id="2874476"/>
    <lineage>
        <taxon>Bacteria</taxon>
        <taxon>Pseudomonadati</taxon>
        <taxon>Bacteroidota</taxon>
        <taxon>Flavobacteriia</taxon>
        <taxon>Flavobacteriales</taxon>
        <taxon>Flavobacteriaceae</taxon>
        <taxon>Aequorivita</taxon>
    </lineage>
</organism>
<gene>
    <name evidence="1" type="primary">ytxJ</name>
    <name evidence="1" type="ORF">K8344_07575</name>
</gene>
<dbReference type="Pfam" id="PF11009">
    <property type="entry name" value="BrxC"/>
    <property type="match status" value="1"/>
</dbReference>
<evidence type="ECO:0000313" key="1">
    <source>
        <dbReference type="EMBL" id="MCG2430977.1"/>
    </source>
</evidence>
<proteinExistence type="predicted"/>
<evidence type="ECO:0000313" key="2">
    <source>
        <dbReference type="Proteomes" id="UP001139462"/>
    </source>
</evidence>
<reference evidence="1" key="1">
    <citation type="submission" date="2021-09" db="EMBL/GenBank/DDBJ databases">
        <title>Genome of Aequorivita sp. strain F64183.</title>
        <authorList>
            <person name="Wang Y."/>
        </authorList>
    </citation>
    <scope>NUCLEOTIDE SEQUENCE</scope>
    <source>
        <strain evidence="1">F64183</strain>
    </source>
</reference>
<dbReference type="InterPro" id="IPR022551">
    <property type="entry name" value="BrxC"/>
</dbReference>
<accession>A0A9X1U681</accession>